<evidence type="ECO:0000313" key="3">
    <source>
        <dbReference type="Proteomes" id="UP000630594"/>
    </source>
</evidence>
<dbReference type="PANTHER" id="PTHR30522">
    <property type="entry name" value="NUCLEOSIDE TRIPHOSPHATE PYROPHOSPHOHYDROLASE"/>
    <property type="match status" value="1"/>
</dbReference>
<protein>
    <recommendedName>
        <fullName evidence="1">NTP pyrophosphohydrolase MazG-like domain-containing protein</fullName>
    </recommendedName>
</protein>
<evidence type="ECO:0000313" key="2">
    <source>
        <dbReference type="EMBL" id="GGD14222.1"/>
    </source>
</evidence>
<dbReference type="RefSeq" id="WP_229721441.1">
    <property type="nucleotide sequence ID" value="NZ_BMCK01000002.1"/>
</dbReference>
<dbReference type="InterPro" id="IPR011551">
    <property type="entry name" value="NTP_PyrPHydrolase_MazG"/>
</dbReference>
<proteinExistence type="predicted"/>
<reference evidence="3" key="1">
    <citation type="journal article" date="2019" name="Int. J. Syst. Evol. Microbiol.">
        <title>The Global Catalogue of Microorganisms (GCM) 10K type strain sequencing project: providing services to taxonomists for standard genome sequencing and annotation.</title>
        <authorList>
            <consortium name="The Broad Institute Genomics Platform"/>
            <consortium name="The Broad Institute Genome Sequencing Center for Infectious Disease"/>
            <person name="Wu L."/>
            <person name="Ma J."/>
        </authorList>
    </citation>
    <scope>NUCLEOTIDE SEQUENCE [LARGE SCALE GENOMIC DNA]</scope>
    <source>
        <strain evidence="3">CCM 7403</strain>
    </source>
</reference>
<comment type="caution">
    <text evidence="2">The sequence shown here is derived from an EMBL/GenBank/DDBJ whole genome shotgun (WGS) entry which is preliminary data.</text>
</comment>
<dbReference type="SUPFAM" id="SSF101386">
    <property type="entry name" value="all-alpha NTP pyrophosphatases"/>
    <property type="match status" value="1"/>
</dbReference>
<gene>
    <name evidence="2" type="ORF">GCM10007231_11500</name>
</gene>
<dbReference type="EMBL" id="BMCK01000002">
    <property type="protein sequence ID" value="GGD14222.1"/>
    <property type="molecule type" value="Genomic_DNA"/>
</dbReference>
<accession>A0ABQ1Q5J8</accession>
<dbReference type="Pfam" id="PF03819">
    <property type="entry name" value="MazG"/>
    <property type="match status" value="1"/>
</dbReference>
<feature type="domain" description="NTP pyrophosphohydrolase MazG-like" evidence="1">
    <location>
        <begin position="31"/>
        <end position="108"/>
    </location>
</feature>
<sequence>MSVDPTHPEPLVAFADLMRQLRSACAWKAEQTHTSLTRYLVEEAYETLEAIELGEATGDWSHLREELGDLLLQVYFHGVVAEGNGEFTLDDVARDIHAKMVRRNPHVFAGVDAEGLTPEAINDLWQAAKAREKAEKAVQSQEPARGSALDRLPSGLPALLAADKVLDRTARAGQPLDLTGAAESPDVGDRLLALVAEAAAEGVDPEQALRDALRRRLPPA</sequence>
<dbReference type="CDD" id="cd11528">
    <property type="entry name" value="NTP-PPase_MazG_Nterm"/>
    <property type="match status" value="1"/>
</dbReference>
<dbReference type="Proteomes" id="UP000630594">
    <property type="component" value="Unassembled WGS sequence"/>
</dbReference>
<dbReference type="PANTHER" id="PTHR30522:SF0">
    <property type="entry name" value="NUCLEOSIDE TRIPHOSPHATE PYROPHOSPHOHYDROLASE"/>
    <property type="match status" value="1"/>
</dbReference>
<keyword evidence="3" id="KW-1185">Reference proteome</keyword>
<name>A0ABQ1Q5J8_9ACTN</name>
<organism evidence="2 3">
    <name type="scientific">Nocardioides daphniae</name>
    <dbReference type="NCBI Taxonomy" id="402297"/>
    <lineage>
        <taxon>Bacteria</taxon>
        <taxon>Bacillati</taxon>
        <taxon>Actinomycetota</taxon>
        <taxon>Actinomycetes</taxon>
        <taxon>Propionibacteriales</taxon>
        <taxon>Nocardioidaceae</taxon>
        <taxon>Nocardioides</taxon>
    </lineage>
</organism>
<dbReference type="InterPro" id="IPR048015">
    <property type="entry name" value="NTP-PPase_MazG-like_N"/>
</dbReference>
<evidence type="ECO:0000259" key="1">
    <source>
        <dbReference type="Pfam" id="PF03819"/>
    </source>
</evidence>
<dbReference type="InterPro" id="IPR004518">
    <property type="entry name" value="MazG-like_dom"/>
</dbReference>
<dbReference type="Gene3D" id="1.10.287.1080">
    <property type="entry name" value="MazG-like"/>
    <property type="match status" value="1"/>
</dbReference>